<evidence type="ECO:0000313" key="2">
    <source>
        <dbReference type="Proteomes" id="UP000276133"/>
    </source>
</evidence>
<dbReference type="EMBL" id="REGN01006273">
    <property type="protein sequence ID" value="RNA10181.1"/>
    <property type="molecule type" value="Genomic_DNA"/>
</dbReference>
<accession>A0A3M7QGL4</accession>
<gene>
    <name evidence="1" type="ORF">BpHYR1_032996</name>
</gene>
<evidence type="ECO:0000313" key="1">
    <source>
        <dbReference type="EMBL" id="RNA10181.1"/>
    </source>
</evidence>
<keyword evidence="2" id="KW-1185">Reference proteome</keyword>
<feature type="non-terminal residue" evidence="1">
    <location>
        <position position="1"/>
    </location>
</feature>
<organism evidence="1 2">
    <name type="scientific">Brachionus plicatilis</name>
    <name type="common">Marine rotifer</name>
    <name type="synonym">Brachionus muelleri</name>
    <dbReference type="NCBI Taxonomy" id="10195"/>
    <lineage>
        <taxon>Eukaryota</taxon>
        <taxon>Metazoa</taxon>
        <taxon>Spiralia</taxon>
        <taxon>Gnathifera</taxon>
        <taxon>Rotifera</taxon>
        <taxon>Eurotatoria</taxon>
        <taxon>Monogononta</taxon>
        <taxon>Pseudotrocha</taxon>
        <taxon>Ploima</taxon>
        <taxon>Brachionidae</taxon>
        <taxon>Brachionus</taxon>
    </lineage>
</organism>
<dbReference type="AlphaFoldDB" id="A0A3M7QGL4"/>
<dbReference type="Proteomes" id="UP000276133">
    <property type="component" value="Unassembled WGS sequence"/>
</dbReference>
<reference evidence="1 2" key="1">
    <citation type="journal article" date="2018" name="Sci. Rep.">
        <title>Genomic signatures of local adaptation to the degree of environmental predictability in rotifers.</title>
        <authorList>
            <person name="Franch-Gras L."/>
            <person name="Hahn C."/>
            <person name="Garcia-Roger E.M."/>
            <person name="Carmona M.J."/>
            <person name="Serra M."/>
            <person name="Gomez A."/>
        </authorList>
    </citation>
    <scope>NUCLEOTIDE SEQUENCE [LARGE SCALE GENOMIC DNA]</scope>
    <source>
        <strain evidence="1">HYR1</strain>
    </source>
</reference>
<sequence>LKLVLFRFIYRCLADFQELANTKFGWYKLRILLFELYPHTRNMTLALAKLQCCFKFQKLDFNADSRLKTHWVENWLNLSKISKNNRENYFVSSATTNIIKSKFNSSWLILMLDSKYATIVVKI</sequence>
<proteinExistence type="predicted"/>
<comment type="caution">
    <text evidence="1">The sequence shown here is derived from an EMBL/GenBank/DDBJ whole genome shotgun (WGS) entry which is preliminary data.</text>
</comment>
<name>A0A3M7QGL4_BRAPC</name>
<protein>
    <submittedName>
        <fullName evidence="1">Uncharacterized protein</fullName>
    </submittedName>
</protein>